<dbReference type="EMBL" id="CAUJNA010000302">
    <property type="protein sequence ID" value="CAJ1375119.1"/>
    <property type="molecule type" value="Genomic_DNA"/>
</dbReference>
<feature type="compositionally biased region" description="Pro residues" evidence="1">
    <location>
        <begin position="294"/>
        <end position="324"/>
    </location>
</feature>
<gene>
    <name evidence="2" type="ORF">EVOR1521_LOCUS4479</name>
</gene>
<organism evidence="2 3">
    <name type="scientific">Effrenium voratum</name>
    <dbReference type="NCBI Taxonomy" id="2562239"/>
    <lineage>
        <taxon>Eukaryota</taxon>
        <taxon>Sar</taxon>
        <taxon>Alveolata</taxon>
        <taxon>Dinophyceae</taxon>
        <taxon>Suessiales</taxon>
        <taxon>Symbiodiniaceae</taxon>
        <taxon>Effrenium</taxon>
    </lineage>
</organism>
<name>A0AA36MJV7_9DINO</name>
<reference evidence="2" key="1">
    <citation type="submission" date="2023-08" db="EMBL/GenBank/DDBJ databases">
        <authorList>
            <person name="Chen Y."/>
            <person name="Shah S."/>
            <person name="Dougan E. K."/>
            <person name="Thang M."/>
            <person name="Chan C."/>
        </authorList>
    </citation>
    <scope>NUCLEOTIDE SEQUENCE</scope>
</reference>
<dbReference type="AlphaFoldDB" id="A0AA36MJV7"/>
<feature type="compositionally biased region" description="Basic and acidic residues" evidence="1">
    <location>
        <begin position="330"/>
        <end position="367"/>
    </location>
</feature>
<dbReference type="Proteomes" id="UP001178507">
    <property type="component" value="Unassembled WGS sequence"/>
</dbReference>
<dbReference type="PRINTS" id="PR01217">
    <property type="entry name" value="PRICHEXTENSN"/>
</dbReference>
<proteinExistence type="predicted"/>
<keyword evidence="3" id="KW-1185">Reference proteome</keyword>
<comment type="caution">
    <text evidence="2">The sequence shown here is derived from an EMBL/GenBank/DDBJ whole genome shotgun (WGS) entry which is preliminary data.</text>
</comment>
<evidence type="ECO:0000313" key="2">
    <source>
        <dbReference type="EMBL" id="CAJ1375119.1"/>
    </source>
</evidence>
<feature type="region of interest" description="Disordered" evidence="1">
    <location>
        <begin position="110"/>
        <end position="367"/>
    </location>
</feature>
<feature type="compositionally biased region" description="Pro residues" evidence="1">
    <location>
        <begin position="127"/>
        <end position="286"/>
    </location>
</feature>
<accession>A0AA36MJV7</accession>
<evidence type="ECO:0000256" key="1">
    <source>
        <dbReference type="SAM" id="MobiDB-lite"/>
    </source>
</evidence>
<protein>
    <submittedName>
        <fullName evidence="2">Uncharacterized protein</fullName>
    </submittedName>
</protein>
<sequence length="632" mass="65317">MPSFLIMPAAVQAPANRIAGMAQTPEAFRASSLPRCQLPRSRVARGSFFRRAPPPPPPFWKQPRTWAALALTVVAALCARFLYRQSRKESKKKMSMAEMYFQLEKSALAGATSGTDKEEKAVSTKPPSTPPPPAATPPPPVTTPPPAATTTPPPPATPPPSAAKPPPPATAPPPSEEKPPPATTPPPPAAKPPPPATTPPPSAATPPPPATTPPPPAAKPPPPATTSPPSAAKPPPPATTPQPSAAKPPPPATTPPPSAAKPPPPATTPPPSVAKTPPPATTPPPSAAKAPPAATTPPPSAAKPPPAATTPPPSAAKPPPPAKSPPASAEKTEAKAKPAKKEAPVPDKPKAEAGTKAETKASSKDEEKKGFGWLLNRNKAAAAPALAELLKEEDAEMKAPTKRQRRPGKLEVRAKFYRAVASELCVDTPGIFDGTEGLTAVPSSVPMATRATLLHAAVKAEAEKLAPKEAAEGTVCVAKSMVREMVEKAADIKDSKAKREALDKVVLLAHSSQSLATALAPNVEAGVPVYEGSLRYKTLESLFDLYLDNAVEDMQQSTAAMFGSLMGGEDASNKTMAELTARAEQAEKAQNTLAGIFKISEGKAQKLLERKMKAATDQAQKDMMSGLMGGNS</sequence>
<evidence type="ECO:0000313" key="3">
    <source>
        <dbReference type="Proteomes" id="UP001178507"/>
    </source>
</evidence>